<proteinExistence type="predicted"/>
<reference evidence="1" key="1">
    <citation type="journal article" date="2019" name="bioRxiv">
        <title>The Genome of the Zebra Mussel, Dreissena polymorpha: A Resource for Invasive Species Research.</title>
        <authorList>
            <person name="McCartney M.A."/>
            <person name="Auch B."/>
            <person name="Kono T."/>
            <person name="Mallez S."/>
            <person name="Zhang Y."/>
            <person name="Obille A."/>
            <person name="Becker A."/>
            <person name="Abrahante J.E."/>
            <person name="Garbe J."/>
            <person name="Badalamenti J.P."/>
            <person name="Herman A."/>
            <person name="Mangelson H."/>
            <person name="Liachko I."/>
            <person name="Sullivan S."/>
            <person name="Sone E.D."/>
            <person name="Koren S."/>
            <person name="Silverstein K.A.T."/>
            <person name="Beckman K.B."/>
            <person name="Gohl D.M."/>
        </authorList>
    </citation>
    <scope>NUCLEOTIDE SEQUENCE</scope>
    <source>
        <strain evidence="1">Duluth1</strain>
        <tissue evidence="1">Whole animal</tissue>
    </source>
</reference>
<evidence type="ECO:0000313" key="2">
    <source>
        <dbReference type="Proteomes" id="UP000828390"/>
    </source>
</evidence>
<dbReference type="AlphaFoldDB" id="A0A9D4KTE9"/>
<organism evidence="1 2">
    <name type="scientific">Dreissena polymorpha</name>
    <name type="common">Zebra mussel</name>
    <name type="synonym">Mytilus polymorpha</name>
    <dbReference type="NCBI Taxonomy" id="45954"/>
    <lineage>
        <taxon>Eukaryota</taxon>
        <taxon>Metazoa</taxon>
        <taxon>Spiralia</taxon>
        <taxon>Lophotrochozoa</taxon>
        <taxon>Mollusca</taxon>
        <taxon>Bivalvia</taxon>
        <taxon>Autobranchia</taxon>
        <taxon>Heteroconchia</taxon>
        <taxon>Euheterodonta</taxon>
        <taxon>Imparidentia</taxon>
        <taxon>Neoheterodontei</taxon>
        <taxon>Myida</taxon>
        <taxon>Dreissenoidea</taxon>
        <taxon>Dreissenidae</taxon>
        <taxon>Dreissena</taxon>
    </lineage>
</organism>
<protein>
    <submittedName>
        <fullName evidence="1">Uncharacterized protein</fullName>
    </submittedName>
</protein>
<keyword evidence="2" id="KW-1185">Reference proteome</keyword>
<accession>A0A9D4KTE9</accession>
<reference evidence="1" key="2">
    <citation type="submission" date="2020-11" db="EMBL/GenBank/DDBJ databases">
        <authorList>
            <person name="McCartney M.A."/>
            <person name="Auch B."/>
            <person name="Kono T."/>
            <person name="Mallez S."/>
            <person name="Becker A."/>
            <person name="Gohl D.M."/>
            <person name="Silverstein K.A.T."/>
            <person name="Koren S."/>
            <person name="Bechman K.B."/>
            <person name="Herman A."/>
            <person name="Abrahante J.E."/>
            <person name="Garbe J."/>
        </authorList>
    </citation>
    <scope>NUCLEOTIDE SEQUENCE</scope>
    <source>
        <strain evidence="1">Duluth1</strain>
        <tissue evidence="1">Whole animal</tissue>
    </source>
</reference>
<dbReference type="EMBL" id="JAIWYP010000003">
    <property type="protein sequence ID" value="KAH3845409.1"/>
    <property type="molecule type" value="Genomic_DNA"/>
</dbReference>
<sequence length="52" mass="5901">MNCVSYVNANEVPMQCKLFKEKKMQHKGVCARLGTGTGKRKLVRVSFSERVL</sequence>
<name>A0A9D4KTE9_DREPO</name>
<comment type="caution">
    <text evidence="1">The sequence shown here is derived from an EMBL/GenBank/DDBJ whole genome shotgun (WGS) entry which is preliminary data.</text>
</comment>
<evidence type="ECO:0000313" key="1">
    <source>
        <dbReference type="EMBL" id="KAH3845409.1"/>
    </source>
</evidence>
<gene>
    <name evidence="1" type="ORF">DPMN_087689</name>
</gene>
<dbReference type="Proteomes" id="UP000828390">
    <property type="component" value="Unassembled WGS sequence"/>
</dbReference>